<accession>A0A0R3WUR0</accession>
<keyword evidence="7" id="KW-0966">Cell projection</keyword>
<dbReference type="GO" id="GO:0042995">
    <property type="term" value="C:cell projection"/>
    <property type="evidence" value="ECO:0007669"/>
    <property type="project" value="UniProtKB-SubCell"/>
</dbReference>
<evidence type="ECO:0000256" key="5">
    <source>
        <dbReference type="ARBA" id="ARBA00023203"/>
    </source>
</evidence>
<dbReference type="Pfam" id="PF07714">
    <property type="entry name" value="PK_Tyr_Ser-Thr"/>
    <property type="match status" value="1"/>
</dbReference>
<dbReference type="STRING" id="6205.A0A0R3WUR0"/>
<dbReference type="GO" id="GO:0003779">
    <property type="term" value="F:actin binding"/>
    <property type="evidence" value="ECO:0007669"/>
    <property type="project" value="UniProtKB-KW"/>
</dbReference>
<evidence type="ECO:0000256" key="1">
    <source>
        <dbReference type="ARBA" id="ARBA00004245"/>
    </source>
</evidence>
<evidence type="ECO:0000313" key="10">
    <source>
        <dbReference type="Proteomes" id="UP000274429"/>
    </source>
</evidence>
<dbReference type="Proteomes" id="UP000274429">
    <property type="component" value="Unassembled WGS sequence"/>
</dbReference>
<name>A0A0R3WUR0_HYDTA</name>
<protein>
    <submittedName>
        <fullName evidence="11">Protein kinase domain-containing protein</fullName>
    </submittedName>
</protein>
<dbReference type="OrthoDB" id="6240313at2759"/>
<dbReference type="SMART" id="SM00220">
    <property type="entry name" value="S_TKc"/>
    <property type="match status" value="1"/>
</dbReference>
<dbReference type="GO" id="GO:0005524">
    <property type="term" value="F:ATP binding"/>
    <property type="evidence" value="ECO:0007669"/>
    <property type="project" value="InterPro"/>
</dbReference>
<feature type="domain" description="Protein kinase" evidence="8">
    <location>
        <begin position="12"/>
        <end position="287"/>
    </location>
</feature>
<evidence type="ECO:0000256" key="2">
    <source>
        <dbReference type="ARBA" id="ARBA00004316"/>
    </source>
</evidence>
<keyword evidence="5" id="KW-0009">Actin-binding</keyword>
<evidence type="ECO:0000313" key="11">
    <source>
        <dbReference type="WBParaSite" id="TTAC_0000450001-mRNA-1"/>
    </source>
</evidence>
<dbReference type="InterPro" id="IPR011009">
    <property type="entry name" value="Kinase-like_dom_sf"/>
</dbReference>
<dbReference type="GO" id="GO:0030832">
    <property type="term" value="P:regulation of actin filament length"/>
    <property type="evidence" value="ECO:0007669"/>
    <property type="project" value="TreeGrafter"/>
</dbReference>
<evidence type="ECO:0000256" key="4">
    <source>
        <dbReference type="ARBA" id="ARBA00022737"/>
    </source>
</evidence>
<evidence type="ECO:0000259" key="8">
    <source>
        <dbReference type="PROSITE" id="PS50011"/>
    </source>
</evidence>
<comment type="subcellular location">
    <subcellularLocation>
        <location evidence="2">Cell projection</location>
    </subcellularLocation>
    <subcellularLocation>
        <location evidence="1">Cytoplasm</location>
        <location evidence="1">Cytoskeleton</location>
    </subcellularLocation>
</comment>
<dbReference type="InterPro" id="IPR001245">
    <property type="entry name" value="Ser-Thr/Tyr_kinase_cat_dom"/>
</dbReference>
<evidence type="ECO:0000313" key="9">
    <source>
        <dbReference type="EMBL" id="VDM25050.1"/>
    </source>
</evidence>
<dbReference type="InterPro" id="IPR000719">
    <property type="entry name" value="Prot_kinase_dom"/>
</dbReference>
<dbReference type="PANTHER" id="PTHR46256">
    <property type="entry name" value="AGAP011099-PA"/>
    <property type="match status" value="1"/>
</dbReference>
<dbReference type="PROSITE" id="PS00108">
    <property type="entry name" value="PROTEIN_KINASE_ST"/>
    <property type="match status" value="1"/>
</dbReference>
<dbReference type="WBParaSite" id="TTAC_0000450001-mRNA-1">
    <property type="protein sequence ID" value="TTAC_0000450001-mRNA-1"/>
    <property type="gene ID" value="TTAC_0000450001"/>
</dbReference>
<dbReference type="Gene3D" id="3.30.200.20">
    <property type="entry name" value="Phosphorylase Kinase, domain 1"/>
    <property type="match status" value="1"/>
</dbReference>
<keyword evidence="3" id="KW-0963">Cytoplasm</keyword>
<reference evidence="9 10" key="2">
    <citation type="submission" date="2018-11" db="EMBL/GenBank/DDBJ databases">
        <authorList>
            <consortium name="Pathogen Informatics"/>
        </authorList>
    </citation>
    <scope>NUCLEOTIDE SEQUENCE [LARGE SCALE GENOMIC DNA]</scope>
</reference>
<dbReference type="InterPro" id="IPR008271">
    <property type="entry name" value="Ser/Thr_kinase_AS"/>
</dbReference>
<dbReference type="GO" id="GO:0000146">
    <property type="term" value="F:microfilament motor activity"/>
    <property type="evidence" value="ECO:0007669"/>
    <property type="project" value="TreeGrafter"/>
</dbReference>
<keyword evidence="6" id="KW-0206">Cytoskeleton</keyword>
<evidence type="ECO:0000256" key="3">
    <source>
        <dbReference type="ARBA" id="ARBA00022490"/>
    </source>
</evidence>
<evidence type="ECO:0000256" key="6">
    <source>
        <dbReference type="ARBA" id="ARBA00023212"/>
    </source>
</evidence>
<dbReference type="GO" id="GO:0005856">
    <property type="term" value="C:cytoskeleton"/>
    <property type="evidence" value="ECO:0007669"/>
    <property type="project" value="UniProtKB-SubCell"/>
</dbReference>
<organism evidence="11">
    <name type="scientific">Hydatigena taeniaeformis</name>
    <name type="common">Feline tapeworm</name>
    <name type="synonym">Taenia taeniaeformis</name>
    <dbReference type="NCBI Taxonomy" id="6205"/>
    <lineage>
        <taxon>Eukaryota</taxon>
        <taxon>Metazoa</taxon>
        <taxon>Spiralia</taxon>
        <taxon>Lophotrochozoa</taxon>
        <taxon>Platyhelminthes</taxon>
        <taxon>Cestoda</taxon>
        <taxon>Eucestoda</taxon>
        <taxon>Cyclophyllidea</taxon>
        <taxon>Taeniidae</taxon>
        <taxon>Hydatigera</taxon>
    </lineage>
</organism>
<dbReference type="SUPFAM" id="SSF56112">
    <property type="entry name" value="Protein kinase-like (PK-like)"/>
    <property type="match status" value="1"/>
</dbReference>
<sequence length="287" mass="32255">MEVVRADPKKTFKLEKRIGKGTYGEVWQAYYRSNGTERVCYLLLTALCKYFCEQGIILANHCLTGQNVAIKIIDDIAEALEEVKETRALNRLCYNHPNLPQFMGVYVNSPADDLLQPQVWIAMELCGGGTVTELSKRFAKLIPCLSTVCPEELVHKYLSTSNLSITKTSPTNLQHKNDLINKLSVAHCPCLTHRRARNKHRLEVGVKKRLDLMKKHAPRLYLPRNICCIDGGDSPGRLPVVVLQYLLYSTVSALAHLHSFGVIHRDVKGSNILLTDNGEVKLVDFGE</sequence>
<dbReference type="InterPro" id="IPR052409">
    <property type="entry name" value="Myosin-III_kinase_activity"/>
</dbReference>
<keyword evidence="4" id="KW-0677">Repeat</keyword>
<proteinExistence type="predicted"/>
<dbReference type="PANTHER" id="PTHR46256:SF3">
    <property type="entry name" value="MYOSIN MOTOR DOMAIN-CONTAINING PROTEIN"/>
    <property type="match status" value="1"/>
</dbReference>
<gene>
    <name evidence="9" type="ORF">TTAC_LOCUS4485</name>
</gene>
<evidence type="ECO:0000256" key="7">
    <source>
        <dbReference type="ARBA" id="ARBA00023273"/>
    </source>
</evidence>
<dbReference type="PROSITE" id="PS50011">
    <property type="entry name" value="PROTEIN_KINASE_DOM"/>
    <property type="match status" value="1"/>
</dbReference>
<dbReference type="EMBL" id="UYWX01004571">
    <property type="protein sequence ID" value="VDM25050.1"/>
    <property type="molecule type" value="Genomic_DNA"/>
</dbReference>
<reference evidence="11" key="1">
    <citation type="submission" date="2017-02" db="UniProtKB">
        <authorList>
            <consortium name="WormBaseParasite"/>
        </authorList>
    </citation>
    <scope>IDENTIFICATION</scope>
</reference>
<dbReference type="GO" id="GO:0004674">
    <property type="term" value="F:protein serine/threonine kinase activity"/>
    <property type="evidence" value="ECO:0007669"/>
    <property type="project" value="TreeGrafter"/>
</dbReference>
<keyword evidence="10" id="KW-1185">Reference proteome</keyword>
<dbReference type="AlphaFoldDB" id="A0A0R3WUR0"/>
<dbReference type="Gene3D" id="1.10.510.10">
    <property type="entry name" value="Transferase(Phosphotransferase) domain 1"/>
    <property type="match status" value="1"/>
</dbReference>